<dbReference type="EMBL" id="FOOY01000020">
    <property type="protein sequence ID" value="SFG75328.1"/>
    <property type="molecule type" value="Genomic_DNA"/>
</dbReference>
<accession>A0A1I2UE59</accession>
<dbReference type="OrthoDB" id="2599540at2"/>
<sequence length="234" mass="26904">MYSRKYPEIVTATMQRVLDASSHEVLLIRRNTEIHFSKSQKVIGMAIMTNPGSYGFNRLPTWNEFSKNCNYEGEHLISGTGYADLTMQKIIDAVRFGYQETGHILPDGIVRIVNISAIVQPKGKSAEAYHLRAQHLLKATHQELLLSEGFLASEERLQAESRNLDFIIVGFVHNVFQKEAKKLMEYSQNVHNAVYVIDRQGWFSHPRRWQTDKDLMELAKQQMVKVLLNQAKVK</sequence>
<dbReference type="AlphaFoldDB" id="A0A1I2UE59"/>
<proteinExistence type="predicted"/>
<gene>
    <name evidence="1" type="ORF">SAMN02982927_02662</name>
</gene>
<evidence type="ECO:0000313" key="2">
    <source>
        <dbReference type="Proteomes" id="UP000198752"/>
    </source>
</evidence>
<name>A0A1I2UE59_9BACL</name>
<reference evidence="2" key="1">
    <citation type="submission" date="2016-10" db="EMBL/GenBank/DDBJ databases">
        <authorList>
            <person name="Varghese N."/>
            <person name="Submissions S."/>
        </authorList>
    </citation>
    <scope>NUCLEOTIDE SEQUENCE [LARGE SCALE GENOMIC DNA]</scope>
    <source>
        <strain evidence="2">ATCC 700379</strain>
    </source>
</reference>
<protein>
    <submittedName>
        <fullName evidence="1">Uncharacterized protein</fullName>
    </submittedName>
</protein>
<dbReference type="STRING" id="269670.SAMN02982927_02662"/>
<evidence type="ECO:0000313" key="1">
    <source>
        <dbReference type="EMBL" id="SFG75328.1"/>
    </source>
</evidence>
<dbReference type="RefSeq" id="WP_093673747.1">
    <property type="nucleotide sequence ID" value="NZ_FOOY01000020.1"/>
</dbReference>
<organism evidence="1 2">
    <name type="scientific">Sporolactobacillus nakayamae</name>
    <dbReference type="NCBI Taxonomy" id="269670"/>
    <lineage>
        <taxon>Bacteria</taxon>
        <taxon>Bacillati</taxon>
        <taxon>Bacillota</taxon>
        <taxon>Bacilli</taxon>
        <taxon>Bacillales</taxon>
        <taxon>Sporolactobacillaceae</taxon>
        <taxon>Sporolactobacillus</taxon>
    </lineage>
</organism>
<keyword evidence="2" id="KW-1185">Reference proteome</keyword>
<dbReference type="Proteomes" id="UP000198752">
    <property type="component" value="Unassembled WGS sequence"/>
</dbReference>